<dbReference type="GO" id="GO:0008168">
    <property type="term" value="F:methyltransferase activity"/>
    <property type="evidence" value="ECO:0007669"/>
    <property type="project" value="UniProtKB-KW"/>
</dbReference>
<dbReference type="InterPro" id="IPR029063">
    <property type="entry name" value="SAM-dependent_MTases_sf"/>
</dbReference>
<comment type="caution">
    <text evidence="1">The sequence shown here is derived from an EMBL/GenBank/DDBJ whole genome shotgun (WGS) entry which is preliminary data.</text>
</comment>
<evidence type="ECO:0000313" key="1">
    <source>
        <dbReference type="EMBL" id="KOB68255.1"/>
    </source>
</evidence>
<dbReference type="PANTHER" id="PTHR14614">
    <property type="entry name" value="HEPATOCELLULAR CARCINOMA-ASSOCIATED ANTIGEN"/>
    <property type="match status" value="1"/>
</dbReference>
<name>A0A0L7KYM9_OPEBR</name>
<protein>
    <submittedName>
        <fullName evidence="1">Methyltransferase-like protein 21D</fullName>
    </submittedName>
</protein>
<dbReference type="EMBL" id="JTDY01004356">
    <property type="protein sequence ID" value="KOB68255.1"/>
    <property type="molecule type" value="Genomic_DNA"/>
</dbReference>
<dbReference type="STRING" id="104452.A0A0L7KYM9"/>
<proteinExistence type="predicted"/>
<dbReference type="GO" id="GO:0032259">
    <property type="term" value="P:methylation"/>
    <property type="evidence" value="ECO:0007669"/>
    <property type="project" value="UniProtKB-KW"/>
</dbReference>
<dbReference type="Proteomes" id="UP000037510">
    <property type="component" value="Unassembled WGS sequence"/>
</dbReference>
<reference evidence="1 2" key="1">
    <citation type="journal article" date="2015" name="Genome Biol. Evol.">
        <title>The genome of winter moth (Operophtera brumata) provides a genomic perspective on sexual dimorphism and phenology.</title>
        <authorList>
            <person name="Derks M.F."/>
            <person name="Smit S."/>
            <person name="Salis L."/>
            <person name="Schijlen E."/>
            <person name="Bossers A."/>
            <person name="Mateman C."/>
            <person name="Pijl A.S."/>
            <person name="de Ridder D."/>
            <person name="Groenen M.A."/>
            <person name="Visser M.E."/>
            <person name="Megens H.J."/>
        </authorList>
    </citation>
    <scope>NUCLEOTIDE SEQUENCE [LARGE SCALE GENOMIC DNA]</scope>
    <source>
        <strain evidence="1">WM2013NL</strain>
        <tissue evidence="1">Head and thorax</tissue>
    </source>
</reference>
<dbReference type="Pfam" id="PF10294">
    <property type="entry name" value="Methyltransf_16"/>
    <property type="match status" value="1"/>
</dbReference>
<organism evidence="1 2">
    <name type="scientific">Operophtera brumata</name>
    <name type="common">Winter moth</name>
    <name type="synonym">Phalaena brumata</name>
    <dbReference type="NCBI Taxonomy" id="104452"/>
    <lineage>
        <taxon>Eukaryota</taxon>
        <taxon>Metazoa</taxon>
        <taxon>Ecdysozoa</taxon>
        <taxon>Arthropoda</taxon>
        <taxon>Hexapoda</taxon>
        <taxon>Insecta</taxon>
        <taxon>Pterygota</taxon>
        <taxon>Neoptera</taxon>
        <taxon>Endopterygota</taxon>
        <taxon>Lepidoptera</taxon>
        <taxon>Glossata</taxon>
        <taxon>Ditrysia</taxon>
        <taxon>Geometroidea</taxon>
        <taxon>Geometridae</taxon>
        <taxon>Larentiinae</taxon>
        <taxon>Operophtera</taxon>
    </lineage>
</organism>
<dbReference type="SUPFAM" id="SSF53335">
    <property type="entry name" value="S-adenosyl-L-methionine-dependent methyltransferases"/>
    <property type="match status" value="1"/>
</dbReference>
<keyword evidence="1" id="KW-0489">Methyltransferase</keyword>
<dbReference type="AlphaFoldDB" id="A0A0L7KYM9"/>
<dbReference type="GO" id="GO:0032991">
    <property type="term" value="C:protein-containing complex"/>
    <property type="evidence" value="ECO:0007669"/>
    <property type="project" value="TreeGrafter"/>
</dbReference>
<gene>
    <name evidence="1" type="ORF">OBRU01_18583</name>
</gene>
<sequence length="181" mass="20390">MSHLKKLSVISNDLFPREIDIEVCLKTLKIYQKIEGDVNCVVWDASLVLAKYLETMSSQKSEFLSGIKVLELGSGLGVVGLTAATLGAQVTLTDLPEALSLLRLNINENKQKISSMGGYAIAESLVWGDNSSELVKEKRLWESFYEKISDHFLMEKIPEEQQHTNFRSPDIILIKINKKKY</sequence>
<dbReference type="PANTHER" id="PTHR14614:SF44">
    <property type="entry name" value="PROTEIN N-LYSINE METHYLTRANSFERASE METTL21D"/>
    <property type="match status" value="1"/>
</dbReference>
<dbReference type="GO" id="GO:0005829">
    <property type="term" value="C:cytosol"/>
    <property type="evidence" value="ECO:0007669"/>
    <property type="project" value="TreeGrafter"/>
</dbReference>
<dbReference type="InterPro" id="IPR019410">
    <property type="entry name" value="Methyltransf_16"/>
</dbReference>
<dbReference type="Gene3D" id="3.40.50.150">
    <property type="entry name" value="Vaccinia Virus protein VP39"/>
    <property type="match status" value="1"/>
</dbReference>
<keyword evidence="1" id="KW-0808">Transferase</keyword>
<keyword evidence="2" id="KW-1185">Reference proteome</keyword>
<accession>A0A0L7KYM9</accession>
<evidence type="ECO:0000313" key="2">
    <source>
        <dbReference type="Proteomes" id="UP000037510"/>
    </source>
</evidence>